<sequence>MVVVPSSSFSFYDYFNRLTLNQEPDSALQTFALKQNHIKAHSFNFANSDEGSFSWLHSGVRLARTDPMISTDIGSWHLAQGHFTQAERYLMQGHLKGIDEATHKLLVLWQESEEHSKINELDVGGIANWDLDLAAAKLNGLMATGEQDKLTLLAAKFRAQTHLLPLYYELVEFKVISQAEPLQRFKADIDANKCPLSITLLANQLGDLRHWQQLATEYQKSNLNQFLCIADVRYVKPFTHACQLETKTPIRCNEAQLASELTSLAHAPSDYIALMLPKGGANVHMGILYLDRADDGKIFTHEVAHLLGFVDEYKLKQSHPVCQSTNSELSWNIATVSTKTVSDGYISLQQLEKLPWYTQIAPTINANQANQAKQTTLTKIPVNQTLTPEGVGVFVADTCMESKSVTAFKPIQRNTMMNNHDYPLPPLYVHLLGQNLSRFKMPSYHYNFGVAMYRAKKGKEALSWLNKARH</sequence>
<name>A0A3E0TKD6_9GAMM</name>
<dbReference type="Proteomes" id="UP000256899">
    <property type="component" value="Unassembled WGS sequence"/>
</dbReference>
<reference evidence="2" key="1">
    <citation type="submission" date="2018-08" db="EMBL/GenBank/DDBJ databases">
        <title>Thalassotalea euphylliae genome.</title>
        <authorList>
            <person name="Summers S."/>
            <person name="Rice S.A."/>
            <person name="Freckelton M.L."/>
            <person name="Nedved B.T."/>
            <person name="Hadfield M.G."/>
        </authorList>
    </citation>
    <scope>NUCLEOTIDE SEQUENCE [LARGE SCALE GENOMIC DNA]</scope>
    <source>
        <strain evidence="2">H3</strain>
    </source>
</reference>
<dbReference type="EMBL" id="QUOT01000002">
    <property type="protein sequence ID" value="REL24425.1"/>
    <property type="molecule type" value="Genomic_DNA"/>
</dbReference>
<gene>
    <name evidence="1" type="ORF">DXX94_18975</name>
</gene>
<keyword evidence="2" id="KW-1185">Reference proteome</keyword>
<comment type="caution">
    <text evidence="1">The sequence shown here is derived from an EMBL/GenBank/DDBJ whole genome shotgun (WGS) entry which is preliminary data.</text>
</comment>
<accession>A0A3E0TKD6</accession>
<proteinExistence type="predicted"/>
<evidence type="ECO:0000313" key="2">
    <source>
        <dbReference type="Proteomes" id="UP000256899"/>
    </source>
</evidence>
<evidence type="ECO:0000313" key="1">
    <source>
        <dbReference type="EMBL" id="REL24425.1"/>
    </source>
</evidence>
<protein>
    <submittedName>
        <fullName evidence="1">Uncharacterized protein</fullName>
    </submittedName>
</protein>
<organism evidence="1 2">
    <name type="scientific">Thalassotalea euphylliae</name>
    <dbReference type="NCBI Taxonomy" id="1655234"/>
    <lineage>
        <taxon>Bacteria</taxon>
        <taxon>Pseudomonadati</taxon>
        <taxon>Pseudomonadota</taxon>
        <taxon>Gammaproteobacteria</taxon>
        <taxon>Alteromonadales</taxon>
        <taxon>Colwelliaceae</taxon>
        <taxon>Thalassotalea</taxon>
    </lineage>
</organism>
<dbReference type="AlphaFoldDB" id="A0A3E0TKD6"/>